<name>A0A8T3AQZ5_DENNO</name>
<feature type="compositionally biased region" description="Pro residues" evidence="5">
    <location>
        <begin position="135"/>
        <end position="157"/>
    </location>
</feature>
<feature type="region of interest" description="Disordered" evidence="5">
    <location>
        <begin position="131"/>
        <end position="182"/>
    </location>
</feature>
<comment type="caution">
    <text evidence="8">The sequence shown here is derived from an EMBL/GenBank/DDBJ whole genome shotgun (WGS) entry which is preliminary data.</text>
</comment>
<protein>
    <recommendedName>
        <fullName evidence="7">Bifunctional inhibitor/plant lipid transfer protein/seed storage helical domain-containing protein</fullName>
    </recommendedName>
</protein>
<dbReference type="PANTHER" id="PTHR33044">
    <property type="entry name" value="BIFUNCTIONAL INHIBITOR/LIPID-TRANSFER PROTEIN/SEED STORAGE 2S ALBUMIN SUPERFAMILY PROTEIN-RELATED"/>
    <property type="match status" value="1"/>
</dbReference>
<evidence type="ECO:0000256" key="2">
    <source>
        <dbReference type="ARBA" id="ARBA00022729"/>
    </source>
</evidence>
<keyword evidence="4" id="KW-0325">Glycoprotein</keyword>
<dbReference type="EMBL" id="JAGYWB010000014">
    <property type="protein sequence ID" value="KAI0498508.1"/>
    <property type="molecule type" value="Genomic_DNA"/>
</dbReference>
<evidence type="ECO:0000256" key="4">
    <source>
        <dbReference type="ARBA" id="ARBA00023180"/>
    </source>
</evidence>
<dbReference type="InterPro" id="IPR036312">
    <property type="entry name" value="Bifun_inhib/LTP/seed_sf"/>
</dbReference>
<evidence type="ECO:0000313" key="9">
    <source>
        <dbReference type="Proteomes" id="UP000829196"/>
    </source>
</evidence>
<organism evidence="8 9">
    <name type="scientific">Dendrobium nobile</name>
    <name type="common">Orchid</name>
    <dbReference type="NCBI Taxonomy" id="94219"/>
    <lineage>
        <taxon>Eukaryota</taxon>
        <taxon>Viridiplantae</taxon>
        <taxon>Streptophyta</taxon>
        <taxon>Embryophyta</taxon>
        <taxon>Tracheophyta</taxon>
        <taxon>Spermatophyta</taxon>
        <taxon>Magnoliopsida</taxon>
        <taxon>Liliopsida</taxon>
        <taxon>Asparagales</taxon>
        <taxon>Orchidaceae</taxon>
        <taxon>Epidendroideae</taxon>
        <taxon>Malaxideae</taxon>
        <taxon>Dendrobiinae</taxon>
        <taxon>Dendrobium</taxon>
    </lineage>
</organism>
<dbReference type="InterPro" id="IPR016140">
    <property type="entry name" value="Bifunc_inhib/LTP/seed_store"/>
</dbReference>
<sequence>MAITRYSTSINPIFFFFFLFFFFFFTSAVNGQQISTACTSSLISTFTPCFNFLTGSTNGGGQSGDCCSSLASLVSNSVQCACLILTGNVPLTLPFNKTISISLTQLCGRRSVPLQCSTAVGAPLPGPGPVSYAPSLPPLPPQPPLPSVNVDSPPPPITTSSQTPSAIASPPSINDTPENQRPLILPNSAAKISMVHSLSILLISMAALKYFF</sequence>
<evidence type="ECO:0000313" key="8">
    <source>
        <dbReference type="EMBL" id="KAI0498508.1"/>
    </source>
</evidence>
<proteinExistence type="inferred from homology"/>
<feature type="compositionally biased region" description="Low complexity" evidence="5">
    <location>
        <begin position="158"/>
        <end position="173"/>
    </location>
</feature>
<evidence type="ECO:0000256" key="3">
    <source>
        <dbReference type="ARBA" id="ARBA00023157"/>
    </source>
</evidence>
<keyword evidence="2 6" id="KW-0732">Signal</keyword>
<keyword evidence="3" id="KW-1015">Disulfide bond</keyword>
<dbReference type="CDD" id="cd00010">
    <property type="entry name" value="AAI_LTSS"/>
    <property type="match status" value="1"/>
</dbReference>
<comment type="similarity">
    <text evidence="1">Belongs to the plant LTP family.</text>
</comment>
<dbReference type="Proteomes" id="UP000829196">
    <property type="component" value="Unassembled WGS sequence"/>
</dbReference>
<gene>
    <name evidence="8" type="ORF">KFK09_019396</name>
</gene>
<dbReference type="SUPFAM" id="SSF47699">
    <property type="entry name" value="Bifunctional inhibitor/lipid-transfer protein/seed storage 2S albumin"/>
    <property type="match status" value="1"/>
</dbReference>
<feature type="domain" description="Bifunctional inhibitor/plant lipid transfer protein/seed storage helical" evidence="7">
    <location>
        <begin position="28"/>
        <end position="116"/>
    </location>
</feature>
<feature type="chain" id="PRO_5035884100" description="Bifunctional inhibitor/plant lipid transfer protein/seed storage helical domain-containing protein" evidence="6">
    <location>
        <begin position="32"/>
        <end position="212"/>
    </location>
</feature>
<dbReference type="InterPro" id="IPR043325">
    <property type="entry name" value="LTSS"/>
</dbReference>
<evidence type="ECO:0000256" key="1">
    <source>
        <dbReference type="ARBA" id="ARBA00009748"/>
    </source>
</evidence>
<dbReference type="Gene3D" id="1.10.110.10">
    <property type="entry name" value="Plant lipid-transfer and hydrophobic proteins"/>
    <property type="match status" value="1"/>
</dbReference>
<evidence type="ECO:0000256" key="6">
    <source>
        <dbReference type="SAM" id="SignalP"/>
    </source>
</evidence>
<keyword evidence="9" id="KW-1185">Reference proteome</keyword>
<feature type="signal peptide" evidence="6">
    <location>
        <begin position="1"/>
        <end position="31"/>
    </location>
</feature>
<evidence type="ECO:0000259" key="7">
    <source>
        <dbReference type="Pfam" id="PF14368"/>
    </source>
</evidence>
<evidence type="ECO:0000256" key="5">
    <source>
        <dbReference type="SAM" id="MobiDB-lite"/>
    </source>
</evidence>
<accession>A0A8T3AQZ5</accession>
<reference evidence="8" key="1">
    <citation type="journal article" date="2022" name="Front. Genet.">
        <title>Chromosome-Scale Assembly of the Dendrobium nobile Genome Provides Insights Into the Molecular Mechanism of the Biosynthesis of the Medicinal Active Ingredient of Dendrobium.</title>
        <authorList>
            <person name="Xu Q."/>
            <person name="Niu S.-C."/>
            <person name="Li K.-L."/>
            <person name="Zheng P.-J."/>
            <person name="Zhang X.-J."/>
            <person name="Jia Y."/>
            <person name="Liu Y."/>
            <person name="Niu Y.-X."/>
            <person name="Yu L.-H."/>
            <person name="Chen D.-F."/>
            <person name="Zhang G.-Q."/>
        </authorList>
    </citation>
    <scope>NUCLEOTIDE SEQUENCE</scope>
    <source>
        <tissue evidence="8">Leaf</tissue>
    </source>
</reference>
<dbReference type="Pfam" id="PF14368">
    <property type="entry name" value="LTP_2"/>
    <property type="match status" value="1"/>
</dbReference>
<dbReference type="AlphaFoldDB" id="A0A8T3AQZ5"/>
<dbReference type="OrthoDB" id="1914452at2759"/>